<evidence type="ECO:0000313" key="3">
    <source>
        <dbReference type="Proteomes" id="UP001596047"/>
    </source>
</evidence>
<dbReference type="RefSeq" id="WP_379189454.1">
    <property type="nucleotide sequence ID" value="NZ_JBHSOW010000063.1"/>
</dbReference>
<proteinExistence type="predicted"/>
<dbReference type="EMBL" id="JBHSOW010000063">
    <property type="protein sequence ID" value="MFC5650873.1"/>
    <property type="molecule type" value="Genomic_DNA"/>
</dbReference>
<feature type="coiled-coil region" evidence="1">
    <location>
        <begin position="19"/>
        <end position="53"/>
    </location>
</feature>
<keyword evidence="1" id="KW-0175">Coiled coil</keyword>
<comment type="caution">
    <text evidence="2">The sequence shown here is derived from an EMBL/GenBank/DDBJ whole genome shotgun (WGS) entry which is preliminary data.</text>
</comment>
<name>A0ABW0VZJ1_9BACL</name>
<gene>
    <name evidence="2" type="ORF">ACFPYJ_17490</name>
</gene>
<reference evidence="3" key="1">
    <citation type="journal article" date="2019" name="Int. J. Syst. Evol. Microbiol.">
        <title>The Global Catalogue of Microorganisms (GCM) 10K type strain sequencing project: providing services to taxonomists for standard genome sequencing and annotation.</title>
        <authorList>
            <consortium name="The Broad Institute Genomics Platform"/>
            <consortium name="The Broad Institute Genome Sequencing Center for Infectious Disease"/>
            <person name="Wu L."/>
            <person name="Ma J."/>
        </authorList>
    </citation>
    <scope>NUCLEOTIDE SEQUENCE [LARGE SCALE GENOMIC DNA]</scope>
    <source>
        <strain evidence="3">CGMCC 1.3240</strain>
    </source>
</reference>
<evidence type="ECO:0000313" key="2">
    <source>
        <dbReference type="EMBL" id="MFC5650873.1"/>
    </source>
</evidence>
<evidence type="ECO:0008006" key="4">
    <source>
        <dbReference type="Google" id="ProtNLM"/>
    </source>
</evidence>
<dbReference type="Proteomes" id="UP001596047">
    <property type="component" value="Unassembled WGS sequence"/>
</dbReference>
<protein>
    <recommendedName>
        <fullName evidence="4">Hydrolase</fullName>
    </recommendedName>
</protein>
<evidence type="ECO:0000256" key="1">
    <source>
        <dbReference type="SAM" id="Coils"/>
    </source>
</evidence>
<keyword evidence="3" id="KW-1185">Reference proteome</keyword>
<sequence length="113" mass="12789">MPQTYYVSISSRTIESNPSRAEQLTVEATEEELQILRRKLDRVEQDLDKTSGRAMVPYKSAERDAAEGAYGDDLIDLYAYVYRIGTPQTRSHIDSMSILPKLTGQNTDLPGYQ</sequence>
<organism evidence="2 3">
    <name type="scientific">Paenibacillus solisilvae</name>
    <dbReference type="NCBI Taxonomy" id="2486751"/>
    <lineage>
        <taxon>Bacteria</taxon>
        <taxon>Bacillati</taxon>
        <taxon>Bacillota</taxon>
        <taxon>Bacilli</taxon>
        <taxon>Bacillales</taxon>
        <taxon>Paenibacillaceae</taxon>
        <taxon>Paenibacillus</taxon>
    </lineage>
</organism>
<accession>A0ABW0VZJ1</accession>